<dbReference type="OrthoDB" id="9776275at2"/>
<evidence type="ECO:0000313" key="4">
    <source>
        <dbReference type="Proteomes" id="UP000029843"/>
    </source>
</evidence>
<dbReference type="PATRIC" id="fig|28229.4.peg.3803"/>
<protein>
    <submittedName>
        <fullName evidence="3">Uncharacterized protein</fullName>
    </submittedName>
</protein>
<reference evidence="3 4" key="1">
    <citation type="submission" date="2014-08" db="EMBL/GenBank/DDBJ databases">
        <title>Genomic and Phenotypic Diversity of Colwellia psychrerythraea strains from Disparate Marine Basins.</title>
        <authorList>
            <person name="Techtmann S.M."/>
            <person name="Stelling S.C."/>
            <person name="Utturkar S.M."/>
            <person name="Alshibli N."/>
            <person name="Harris A."/>
            <person name="Brown S.D."/>
            <person name="Hazen T.C."/>
        </authorList>
    </citation>
    <scope>NUCLEOTIDE SEQUENCE [LARGE SCALE GENOMIC DNA]</scope>
    <source>
        <strain evidence="3 4">ND2E</strain>
    </source>
</reference>
<dbReference type="RefSeq" id="WP_033095408.1">
    <property type="nucleotide sequence ID" value="NZ_JQED01000055.1"/>
</dbReference>
<gene>
    <name evidence="3" type="ORF">ND2E_0325</name>
</gene>
<keyword evidence="2" id="KW-0472">Membrane</keyword>
<comment type="caution">
    <text evidence="3">The sequence shown here is derived from an EMBL/GenBank/DDBJ whole genome shotgun (WGS) entry which is preliminary data.</text>
</comment>
<organism evidence="3 4">
    <name type="scientific">Colwellia psychrerythraea</name>
    <name type="common">Vibrio psychroerythus</name>
    <dbReference type="NCBI Taxonomy" id="28229"/>
    <lineage>
        <taxon>Bacteria</taxon>
        <taxon>Pseudomonadati</taxon>
        <taxon>Pseudomonadota</taxon>
        <taxon>Gammaproteobacteria</taxon>
        <taxon>Alteromonadales</taxon>
        <taxon>Colwelliaceae</taxon>
        <taxon>Colwellia</taxon>
    </lineage>
</organism>
<dbReference type="Proteomes" id="UP000029843">
    <property type="component" value="Unassembled WGS sequence"/>
</dbReference>
<dbReference type="EMBL" id="JQED01000055">
    <property type="protein sequence ID" value="KGJ86918.1"/>
    <property type="molecule type" value="Genomic_DNA"/>
</dbReference>
<keyword evidence="2" id="KW-1133">Transmembrane helix</keyword>
<evidence type="ECO:0000256" key="1">
    <source>
        <dbReference type="SAM" id="MobiDB-lite"/>
    </source>
</evidence>
<feature type="region of interest" description="Disordered" evidence="1">
    <location>
        <begin position="48"/>
        <end position="70"/>
    </location>
</feature>
<evidence type="ECO:0000313" key="3">
    <source>
        <dbReference type="EMBL" id="KGJ86918.1"/>
    </source>
</evidence>
<name>A0A099KBC7_COLPS</name>
<keyword evidence="2" id="KW-0812">Transmembrane</keyword>
<dbReference type="AlphaFoldDB" id="A0A099KBC7"/>
<feature type="transmembrane region" description="Helical" evidence="2">
    <location>
        <begin position="13"/>
        <end position="32"/>
    </location>
</feature>
<sequence length="70" mass="7531" precursor="true">MQKILFDFHSLDTFINVAVICMAIIMASIVVAKEYNTGSISLSIESNSFLGSDRGSSKGSPLLSFNKGEV</sequence>
<evidence type="ECO:0000256" key="2">
    <source>
        <dbReference type="SAM" id="Phobius"/>
    </source>
</evidence>
<accession>A0A099KBC7</accession>
<proteinExistence type="predicted"/>